<dbReference type="Pfam" id="PF07687">
    <property type="entry name" value="M20_dimer"/>
    <property type="match status" value="1"/>
</dbReference>
<proteinExistence type="predicted"/>
<dbReference type="EMBL" id="LJJC01000004">
    <property type="protein sequence ID" value="KQL55348.1"/>
    <property type="molecule type" value="Genomic_DNA"/>
</dbReference>
<dbReference type="GO" id="GO:0046872">
    <property type="term" value="F:metal ion binding"/>
    <property type="evidence" value="ECO:0007669"/>
    <property type="project" value="UniProtKB-KW"/>
</dbReference>
<feature type="binding site" evidence="1">
    <location>
        <position position="153"/>
    </location>
    <ligand>
        <name>Mn(2+)</name>
        <dbReference type="ChEBI" id="CHEBI:29035"/>
        <label>2</label>
    </ligand>
</feature>
<dbReference type="InterPro" id="IPR037484">
    <property type="entry name" value="AmhX-like"/>
</dbReference>
<evidence type="ECO:0000313" key="3">
    <source>
        <dbReference type="EMBL" id="KQL55348.1"/>
    </source>
</evidence>
<dbReference type="PANTHER" id="PTHR11014">
    <property type="entry name" value="PEPTIDASE M20 FAMILY MEMBER"/>
    <property type="match status" value="1"/>
</dbReference>
<evidence type="ECO:0000256" key="1">
    <source>
        <dbReference type="PIRSR" id="PIRSR005962-1"/>
    </source>
</evidence>
<dbReference type="PANTHER" id="PTHR11014:SF122">
    <property type="entry name" value="AMIDOHYDROLASE AMHX"/>
    <property type="match status" value="1"/>
</dbReference>
<evidence type="ECO:0000313" key="4">
    <source>
        <dbReference type="Proteomes" id="UP000051888"/>
    </source>
</evidence>
<keyword evidence="1" id="KW-0464">Manganese</keyword>
<dbReference type="InterPro" id="IPR002933">
    <property type="entry name" value="Peptidase_M20"/>
</dbReference>
<dbReference type="Proteomes" id="UP000051888">
    <property type="component" value="Unassembled WGS sequence"/>
</dbReference>
<organism evidence="3 4">
    <name type="scientific">Heyndrickxia shackletonii</name>
    <dbReference type="NCBI Taxonomy" id="157838"/>
    <lineage>
        <taxon>Bacteria</taxon>
        <taxon>Bacillati</taxon>
        <taxon>Bacillota</taxon>
        <taxon>Bacilli</taxon>
        <taxon>Bacillales</taxon>
        <taxon>Bacillaceae</taxon>
        <taxon>Heyndrickxia</taxon>
    </lineage>
</organism>
<feature type="binding site" evidence="1">
    <location>
        <position position="129"/>
    </location>
    <ligand>
        <name>Mn(2+)</name>
        <dbReference type="ChEBI" id="CHEBI:29035"/>
        <label>2</label>
    </ligand>
</feature>
<dbReference type="Pfam" id="PF01546">
    <property type="entry name" value="Peptidase_M20"/>
    <property type="match status" value="1"/>
</dbReference>
<feature type="domain" description="Peptidase M20 dimerisation" evidence="2">
    <location>
        <begin position="180"/>
        <end position="269"/>
    </location>
</feature>
<dbReference type="SUPFAM" id="SSF53187">
    <property type="entry name" value="Zn-dependent exopeptidases"/>
    <property type="match status" value="1"/>
</dbReference>
<dbReference type="PATRIC" id="fig|157838.3.peg.918"/>
<evidence type="ECO:0000259" key="2">
    <source>
        <dbReference type="Pfam" id="PF07687"/>
    </source>
</evidence>
<dbReference type="InterPro" id="IPR011650">
    <property type="entry name" value="Peptidase_M20_dimer"/>
</dbReference>
<dbReference type="STRING" id="157838.AN964_04135"/>
<dbReference type="PIRSF" id="PIRSF005962">
    <property type="entry name" value="Pept_M20D_amidohydro"/>
    <property type="match status" value="1"/>
</dbReference>
<dbReference type="NCBIfam" id="TIGR01891">
    <property type="entry name" value="amidohydrolases"/>
    <property type="match status" value="1"/>
</dbReference>
<comment type="cofactor">
    <cofactor evidence="1">
        <name>Mn(2+)</name>
        <dbReference type="ChEBI" id="CHEBI:29035"/>
    </cofactor>
    <text evidence="1">The Mn(2+) ion enhances activity.</text>
</comment>
<name>A0A0Q3X114_9BACI</name>
<dbReference type="InterPro" id="IPR017439">
    <property type="entry name" value="Amidohydrolase"/>
</dbReference>
<dbReference type="AlphaFoldDB" id="A0A0Q3X114"/>
<dbReference type="Gene3D" id="3.40.630.10">
    <property type="entry name" value="Zn peptidases"/>
    <property type="match status" value="1"/>
</dbReference>
<dbReference type="SUPFAM" id="SSF55031">
    <property type="entry name" value="Bacterial exopeptidase dimerisation domain"/>
    <property type="match status" value="1"/>
</dbReference>
<gene>
    <name evidence="3" type="ORF">AN964_04135</name>
</gene>
<feature type="binding site" evidence="1">
    <location>
        <position position="93"/>
    </location>
    <ligand>
        <name>Mn(2+)</name>
        <dbReference type="ChEBI" id="CHEBI:29035"/>
        <label>2</label>
    </ligand>
</feature>
<dbReference type="RefSeq" id="WP_055738494.1">
    <property type="nucleotide sequence ID" value="NZ_JAAIWL010000015.1"/>
</dbReference>
<keyword evidence="3" id="KW-0378">Hydrolase</keyword>
<feature type="binding site" evidence="1">
    <location>
        <position position="348"/>
    </location>
    <ligand>
        <name>Mn(2+)</name>
        <dbReference type="ChEBI" id="CHEBI:29035"/>
        <label>2</label>
    </ligand>
</feature>
<dbReference type="GO" id="GO:0016787">
    <property type="term" value="F:hydrolase activity"/>
    <property type="evidence" value="ECO:0007669"/>
    <property type="project" value="UniProtKB-KW"/>
</dbReference>
<reference evidence="3 4" key="1">
    <citation type="submission" date="2015-09" db="EMBL/GenBank/DDBJ databases">
        <title>Genome sequencing project for genomic taxonomy and phylogenomics of Bacillus-like bacteria.</title>
        <authorList>
            <person name="Liu B."/>
            <person name="Wang J."/>
            <person name="Zhu Y."/>
            <person name="Liu G."/>
            <person name="Chen Q."/>
            <person name="Chen Z."/>
            <person name="Lan J."/>
            <person name="Che J."/>
            <person name="Ge C."/>
            <person name="Shi H."/>
            <person name="Pan Z."/>
            <person name="Liu X."/>
        </authorList>
    </citation>
    <scope>NUCLEOTIDE SEQUENCE [LARGE SCALE GENOMIC DNA]</scope>
    <source>
        <strain evidence="3 4">LMG 18435</strain>
    </source>
</reference>
<comment type="caution">
    <text evidence="3">The sequence shown here is derived from an EMBL/GenBank/DDBJ whole genome shotgun (WGS) entry which is preliminary data.</text>
</comment>
<feature type="binding site" evidence="1">
    <location>
        <position position="95"/>
    </location>
    <ligand>
        <name>Mn(2+)</name>
        <dbReference type="ChEBI" id="CHEBI:29035"/>
        <label>2</label>
    </ligand>
</feature>
<dbReference type="InterPro" id="IPR036264">
    <property type="entry name" value="Bact_exopeptidase_dim_dom"/>
</dbReference>
<dbReference type="Gene3D" id="3.30.70.360">
    <property type="match status" value="1"/>
</dbReference>
<keyword evidence="1" id="KW-0479">Metal-binding</keyword>
<sequence>MKTLTSNIREIKDEVLDIFHYLHEHPELSMKEYNTTQFIKAKLDELGYRTKTFDDCPGVIGELGEGSPVVAVRADMDALWQEVDGKFKANHSCGHDSHMTMALGTAMLLKRQKTLPSGTIRFIFQPAEEIGLGAKTMLKKGVVDDVDYLYGVHVRPIQETLNGRAAPAILHGASQHISGTIIGEDAHGARPHLGTNAIEVAASIIHELGFIHIDPMIPYSVKMTKLHAGGESSNIIPGQASFSLDLRAQTNEAMDTLEEHVKAAVDSIAEFHKVKIDLDIPGSLAAATIDPVAENIMASSIAEVLGSENLDDALVTTGGEDFHYYKLNRPHIHATMLGLGCGLEPGLHHPHMTFDRNAILSGIDILTTAVLRTFSKESGEE</sequence>
<keyword evidence="4" id="KW-1185">Reference proteome</keyword>
<protein>
    <submittedName>
        <fullName evidence="3">Amidohydrolase</fullName>
    </submittedName>
</protein>
<accession>A0A0Q3X114</accession>
<dbReference type="OrthoDB" id="9776731at2"/>
<dbReference type="CDD" id="cd08018">
    <property type="entry name" value="M20_Acy1_amhX-like"/>
    <property type="match status" value="1"/>
</dbReference>